<feature type="transmembrane region" description="Helical" evidence="7">
    <location>
        <begin position="34"/>
        <end position="55"/>
    </location>
</feature>
<evidence type="ECO:0000256" key="5">
    <source>
        <dbReference type="ARBA" id="ARBA00023136"/>
    </source>
</evidence>
<keyword evidence="1 7" id="KW-1003">Cell membrane</keyword>
<dbReference type="HAMAP" id="MF_00910">
    <property type="entry name" value="FtsL"/>
    <property type="match status" value="1"/>
</dbReference>
<keyword evidence="2 7" id="KW-0132">Cell division</keyword>
<dbReference type="InterPro" id="IPR011922">
    <property type="entry name" value="Cell_div_FtsL"/>
</dbReference>
<keyword evidence="10" id="KW-1185">Reference proteome</keyword>
<dbReference type="NCBIfam" id="TIGR02209">
    <property type="entry name" value="ftsL_broad"/>
    <property type="match status" value="1"/>
</dbReference>
<gene>
    <name evidence="7 9" type="primary">ftsL</name>
    <name evidence="9" type="ORF">ACFO4L_02810</name>
</gene>
<protein>
    <recommendedName>
        <fullName evidence="7 8">Cell division protein FtsL</fullName>
    </recommendedName>
</protein>
<dbReference type="RefSeq" id="WP_377908130.1">
    <property type="nucleotide sequence ID" value="NZ_JBHSGK010000003.1"/>
</dbReference>
<dbReference type="Proteomes" id="UP001595896">
    <property type="component" value="Unassembled WGS sequence"/>
</dbReference>
<evidence type="ECO:0000256" key="1">
    <source>
        <dbReference type="ARBA" id="ARBA00022475"/>
    </source>
</evidence>
<comment type="subcellular location">
    <subcellularLocation>
        <location evidence="7">Cell membrane</location>
        <topology evidence="7">Single-pass type II membrane protein</topology>
    </subcellularLocation>
    <text evidence="7">Localizes to the division septum where it forms a ring structure.</text>
</comment>
<evidence type="ECO:0000313" key="9">
    <source>
        <dbReference type="EMBL" id="MFC4735506.1"/>
    </source>
</evidence>
<evidence type="ECO:0000256" key="8">
    <source>
        <dbReference type="NCBIfam" id="TIGR02209"/>
    </source>
</evidence>
<keyword evidence="6 7" id="KW-0131">Cell cycle</keyword>
<evidence type="ECO:0000256" key="4">
    <source>
        <dbReference type="ARBA" id="ARBA00022989"/>
    </source>
</evidence>
<keyword evidence="5 7" id="KW-0472">Membrane</keyword>
<evidence type="ECO:0000256" key="2">
    <source>
        <dbReference type="ARBA" id="ARBA00022618"/>
    </source>
</evidence>
<evidence type="ECO:0000256" key="7">
    <source>
        <dbReference type="HAMAP-Rule" id="MF_00910"/>
    </source>
</evidence>
<dbReference type="GO" id="GO:0051301">
    <property type="term" value="P:cell division"/>
    <property type="evidence" value="ECO:0007669"/>
    <property type="project" value="UniProtKB-KW"/>
</dbReference>
<organism evidence="9 10">
    <name type="scientific">Bacillus daqingensis</name>
    <dbReference type="NCBI Taxonomy" id="872396"/>
    <lineage>
        <taxon>Bacteria</taxon>
        <taxon>Bacillati</taxon>
        <taxon>Bacillota</taxon>
        <taxon>Bacilli</taxon>
        <taxon>Bacillales</taxon>
        <taxon>Bacillaceae</taxon>
        <taxon>Bacillus</taxon>
    </lineage>
</organism>
<comment type="caution">
    <text evidence="9">The sequence shown here is derived from an EMBL/GenBank/DDBJ whole genome shotgun (WGS) entry which is preliminary data.</text>
</comment>
<keyword evidence="4 7" id="KW-1133">Transmembrane helix</keyword>
<evidence type="ECO:0000256" key="6">
    <source>
        <dbReference type="ARBA" id="ARBA00023306"/>
    </source>
</evidence>
<proteinExistence type="inferred from homology"/>
<reference evidence="10" key="1">
    <citation type="journal article" date="2019" name="Int. J. Syst. Evol. Microbiol.">
        <title>The Global Catalogue of Microorganisms (GCM) 10K type strain sequencing project: providing services to taxonomists for standard genome sequencing and annotation.</title>
        <authorList>
            <consortium name="The Broad Institute Genomics Platform"/>
            <consortium name="The Broad Institute Genome Sequencing Center for Infectious Disease"/>
            <person name="Wu L."/>
            <person name="Ma J."/>
        </authorList>
    </citation>
    <scope>NUCLEOTIDE SEQUENCE [LARGE SCALE GENOMIC DNA]</scope>
    <source>
        <strain evidence="10">JCM 12165</strain>
    </source>
</reference>
<evidence type="ECO:0000256" key="3">
    <source>
        <dbReference type="ARBA" id="ARBA00022692"/>
    </source>
</evidence>
<evidence type="ECO:0000313" key="10">
    <source>
        <dbReference type="Proteomes" id="UP001595896"/>
    </source>
</evidence>
<comment type="similarity">
    <text evidence="7">Belongs to the FtsL family.</text>
</comment>
<keyword evidence="3 7" id="KW-0812">Transmembrane</keyword>
<comment type="function">
    <text evidence="7">Essential cell division protein.</text>
</comment>
<accession>A0ABV9NT31</accession>
<name>A0ABV9NT31_9BACI</name>
<dbReference type="EMBL" id="JBHSGK010000003">
    <property type="protein sequence ID" value="MFC4735506.1"/>
    <property type="molecule type" value="Genomic_DNA"/>
</dbReference>
<sequence>MSPLVKQHNPAPVRKTKTVVRRVHKSGITKGEKLLYGLAVPLIIAAAFMIVSNYASLYSLNYDAQGKEAAITEQTSVNDGLTLQVKELSDPDRILTIAQSELGMSLHDEQVRVLHQQD</sequence>
<dbReference type="Pfam" id="PF04977">
    <property type="entry name" value="DivIC"/>
    <property type="match status" value="1"/>
</dbReference>
<dbReference type="InterPro" id="IPR007060">
    <property type="entry name" value="FtsL/DivIC"/>
</dbReference>